<comment type="caution">
    <text evidence="2">The sequence shown here is derived from an EMBL/GenBank/DDBJ whole genome shotgun (WGS) entry which is preliminary data.</text>
</comment>
<evidence type="ECO:0000313" key="2">
    <source>
        <dbReference type="EMBL" id="KPI83946.1"/>
    </source>
</evidence>
<sequence>MHAQCTKEEVLRLPSSNREELTFRENVEEHQLLLHEEWPSYAVKTDLPQEPLRVKNVTESWASFEKRKELQQAFFELHKIKVEDEDLRNEAARQLAQERSSAVIEKLMLYDRERLGKQIPPQHTLFVDFCKYRQQLLAMPIAALEEFESMVREKLYEGENELLYSIVALWHASSELLQIRVRERIEEEQAMQRQRELMERQRAEEERQREVERIARERQMAEDERERAETEKRLERKRREEERRAKARLERGRLANRDGASES</sequence>
<reference evidence="2 3" key="1">
    <citation type="journal article" date="2015" name="PLoS Pathog.">
        <title>Leptomonas seymouri: Adaptations to the Dixenous Life Cycle Analyzed by Genome Sequencing, Transcriptome Profiling and Co-infection with Leishmania donovani.</title>
        <authorList>
            <person name="Kraeva N."/>
            <person name="Butenko A."/>
            <person name="Hlavacova J."/>
            <person name="Kostygov A."/>
            <person name="Myskova J."/>
            <person name="Grybchuk D."/>
            <person name="Lestinova T."/>
            <person name="Votypka J."/>
            <person name="Volf P."/>
            <person name="Opperdoes F."/>
            <person name="Flegontov P."/>
            <person name="Lukes J."/>
            <person name="Yurchenko V."/>
        </authorList>
    </citation>
    <scope>NUCLEOTIDE SEQUENCE [LARGE SCALE GENOMIC DNA]</scope>
    <source>
        <strain evidence="2 3">ATCC 30220</strain>
    </source>
</reference>
<feature type="region of interest" description="Disordered" evidence="1">
    <location>
        <begin position="198"/>
        <end position="263"/>
    </location>
</feature>
<proteinExistence type="predicted"/>
<evidence type="ECO:0000313" key="3">
    <source>
        <dbReference type="Proteomes" id="UP000038009"/>
    </source>
</evidence>
<keyword evidence="3" id="KW-1185">Reference proteome</keyword>
<dbReference type="AlphaFoldDB" id="A0A0N0P3B7"/>
<organism evidence="2 3">
    <name type="scientific">Leptomonas seymouri</name>
    <dbReference type="NCBI Taxonomy" id="5684"/>
    <lineage>
        <taxon>Eukaryota</taxon>
        <taxon>Discoba</taxon>
        <taxon>Euglenozoa</taxon>
        <taxon>Kinetoplastea</taxon>
        <taxon>Metakinetoplastina</taxon>
        <taxon>Trypanosomatida</taxon>
        <taxon>Trypanosomatidae</taxon>
        <taxon>Leishmaniinae</taxon>
        <taxon>Leptomonas</taxon>
    </lineage>
</organism>
<dbReference type="OrthoDB" id="266839at2759"/>
<name>A0A0N0P3B7_LEPSE</name>
<gene>
    <name evidence="2" type="ORF">ABL78_7001</name>
</gene>
<dbReference type="EMBL" id="LJSK01000306">
    <property type="protein sequence ID" value="KPI83946.1"/>
    <property type="molecule type" value="Genomic_DNA"/>
</dbReference>
<dbReference type="OMA" id="YQQFLFR"/>
<dbReference type="Proteomes" id="UP000038009">
    <property type="component" value="Unassembled WGS sequence"/>
</dbReference>
<dbReference type="VEuPathDB" id="TriTrypDB:Lsey_0306_0030"/>
<protein>
    <submittedName>
        <fullName evidence="2">Uncharacterized protein</fullName>
    </submittedName>
</protein>
<accession>A0A0N0P3B7</accession>
<evidence type="ECO:0000256" key="1">
    <source>
        <dbReference type="SAM" id="MobiDB-lite"/>
    </source>
</evidence>